<keyword evidence="1" id="KW-0472">Membrane</keyword>
<dbReference type="Proteomes" id="UP000712281">
    <property type="component" value="Unassembled WGS sequence"/>
</dbReference>
<protein>
    <submittedName>
        <fullName evidence="2">Uncharacterized protein</fullName>
    </submittedName>
</protein>
<accession>A0A8S9HDH2</accession>
<name>A0A8S9HDH2_BRACR</name>
<evidence type="ECO:0000256" key="1">
    <source>
        <dbReference type="SAM" id="Phobius"/>
    </source>
</evidence>
<keyword evidence="1" id="KW-0812">Transmembrane</keyword>
<organism evidence="2 3">
    <name type="scientific">Brassica cretica</name>
    <name type="common">Mustard</name>
    <dbReference type="NCBI Taxonomy" id="69181"/>
    <lineage>
        <taxon>Eukaryota</taxon>
        <taxon>Viridiplantae</taxon>
        <taxon>Streptophyta</taxon>
        <taxon>Embryophyta</taxon>
        <taxon>Tracheophyta</taxon>
        <taxon>Spermatophyta</taxon>
        <taxon>Magnoliopsida</taxon>
        <taxon>eudicotyledons</taxon>
        <taxon>Gunneridae</taxon>
        <taxon>Pentapetalae</taxon>
        <taxon>rosids</taxon>
        <taxon>malvids</taxon>
        <taxon>Brassicales</taxon>
        <taxon>Brassicaceae</taxon>
        <taxon>Brassiceae</taxon>
        <taxon>Brassica</taxon>
    </lineage>
</organism>
<gene>
    <name evidence="2" type="ORF">F2Q68_00017408</name>
</gene>
<evidence type="ECO:0000313" key="2">
    <source>
        <dbReference type="EMBL" id="KAF2555014.1"/>
    </source>
</evidence>
<feature type="transmembrane region" description="Helical" evidence="1">
    <location>
        <begin position="64"/>
        <end position="87"/>
    </location>
</feature>
<dbReference type="AlphaFoldDB" id="A0A8S9HDH2"/>
<keyword evidence="1" id="KW-1133">Transmembrane helix</keyword>
<evidence type="ECO:0000313" key="3">
    <source>
        <dbReference type="Proteomes" id="UP000712281"/>
    </source>
</evidence>
<reference evidence="2" key="1">
    <citation type="submission" date="2019-12" db="EMBL/GenBank/DDBJ databases">
        <title>Genome sequencing and annotation of Brassica cretica.</title>
        <authorList>
            <person name="Studholme D.J."/>
            <person name="Sarris P.F."/>
        </authorList>
    </citation>
    <scope>NUCLEOTIDE SEQUENCE</scope>
    <source>
        <strain evidence="2">PFS-001/15</strain>
        <tissue evidence="2">Leaf</tissue>
    </source>
</reference>
<dbReference type="EMBL" id="QGKW02001940">
    <property type="protein sequence ID" value="KAF2555014.1"/>
    <property type="molecule type" value="Genomic_DNA"/>
</dbReference>
<sequence length="90" mass="10229">MFGLEYRSMSDGGCRLMKDECLRSTVMSEYRSTGQVSGSTVIDRNRATNKCCCRSMRSAYLCGLYAPNIQDLVIIAVGFLCCFWYYWACT</sequence>
<proteinExistence type="predicted"/>
<comment type="caution">
    <text evidence="2">The sequence shown here is derived from an EMBL/GenBank/DDBJ whole genome shotgun (WGS) entry which is preliminary data.</text>
</comment>